<sequence length="86" mass="10362">MGEKGYGSSGRIFYFFFSGKLFLFLFSFRLRFSMHSDIPMGLYLHRTWRGMAWHGMVWYGMVWEAWQGGLFAFAHITQKRFYTLHE</sequence>
<reference evidence="2" key="1">
    <citation type="submission" date="2023-06" db="EMBL/GenBank/DDBJ databases">
        <title>Genome-scale phylogeny and comparative genomics of the fungal order Sordariales.</title>
        <authorList>
            <consortium name="Lawrence Berkeley National Laboratory"/>
            <person name="Hensen N."/>
            <person name="Bonometti L."/>
            <person name="Westerberg I."/>
            <person name="Brannstrom I.O."/>
            <person name="Guillou S."/>
            <person name="Cros-Aarteil S."/>
            <person name="Calhoun S."/>
            <person name="Haridas S."/>
            <person name="Kuo A."/>
            <person name="Mondo S."/>
            <person name="Pangilinan J."/>
            <person name="Riley R."/>
            <person name="Labutti K."/>
            <person name="Andreopoulos B."/>
            <person name="Lipzen A."/>
            <person name="Chen C."/>
            <person name="Yanf M."/>
            <person name="Daum C."/>
            <person name="Ng V."/>
            <person name="Clum A."/>
            <person name="Steindorff A."/>
            <person name="Ohm R."/>
            <person name="Martin F."/>
            <person name="Silar P."/>
            <person name="Natvig D."/>
            <person name="Lalanne C."/>
            <person name="Gautier V."/>
            <person name="Ament-Velasquez S.L."/>
            <person name="Kruys A."/>
            <person name="Hutchinson M.I."/>
            <person name="Powell A.J."/>
            <person name="Barry K."/>
            <person name="Miller A.N."/>
            <person name="Grigoriev I.V."/>
            <person name="Debuchy R."/>
            <person name="Gladieux P."/>
            <person name="Thoren M.H."/>
            <person name="Johannesson H."/>
        </authorList>
    </citation>
    <scope>NUCLEOTIDE SEQUENCE</scope>
    <source>
        <strain evidence="2">CBS 540.89</strain>
    </source>
</reference>
<dbReference type="AlphaFoldDB" id="A0AA40ETP1"/>
<organism evidence="2 3">
    <name type="scientific">Apiosordaria backusii</name>
    <dbReference type="NCBI Taxonomy" id="314023"/>
    <lineage>
        <taxon>Eukaryota</taxon>
        <taxon>Fungi</taxon>
        <taxon>Dikarya</taxon>
        <taxon>Ascomycota</taxon>
        <taxon>Pezizomycotina</taxon>
        <taxon>Sordariomycetes</taxon>
        <taxon>Sordariomycetidae</taxon>
        <taxon>Sordariales</taxon>
        <taxon>Lasiosphaeriaceae</taxon>
        <taxon>Apiosordaria</taxon>
    </lineage>
</organism>
<keyword evidence="1" id="KW-0812">Transmembrane</keyword>
<evidence type="ECO:0000256" key="1">
    <source>
        <dbReference type="SAM" id="Phobius"/>
    </source>
</evidence>
<dbReference type="Proteomes" id="UP001172159">
    <property type="component" value="Unassembled WGS sequence"/>
</dbReference>
<dbReference type="EMBL" id="JAUKTV010000002">
    <property type="protein sequence ID" value="KAK0745287.1"/>
    <property type="molecule type" value="Genomic_DNA"/>
</dbReference>
<accession>A0AA40ETP1</accession>
<evidence type="ECO:0000313" key="2">
    <source>
        <dbReference type="EMBL" id="KAK0745287.1"/>
    </source>
</evidence>
<evidence type="ECO:0000313" key="3">
    <source>
        <dbReference type="Proteomes" id="UP001172159"/>
    </source>
</evidence>
<protein>
    <submittedName>
        <fullName evidence="2">Uncharacterized protein</fullName>
    </submittedName>
</protein>
<keyword evidence="1" id="KW-0472">Membrane</keyword>
<name>A0AA40ETP1_9PEZI</name>
<gene>
    <name evidence="2" type="ORF">B0T21DRAFT_359386</name>
</gene>
<keyword evidence="1" id="KW-1133">Transmembrane helix</keyword>
<feature type="transmembrane region" description="Helical" evidence="1">
    <location>
        <begin position="12"/>
        <end position="32"/>
    </location>
</feature>
<keyword evidence="3" id="KW-1185">Reference proteome</keyword>
<comment type="caution">
    <text evidence="2">The sequence shown here is derived from an EMBL/GenBank/DDBJ whole genome shotgun (WGS) entry which is preliminary data.</text>
</comment>
<feature type="transmembrane region" description="Helical" evidence="1">
    <location>
        <begin position="52"/>
        <end position="74"/>
    </location>
</feature>
<proteinExistence type="predicted"/>